<protein>
    <submittedName>
        <fullName evidence="4">NmrA-like family domain-containing protein 1</fullName>
    </submittedName>
</protein>
<accession>A0AA38RX50</accession>
<dbReference type="Pfam" id="PF05368">
    <property type="entry name" value="NmrA"/>
    <property type="match status" value="1"/>
</dbReference>
<dbReference type="CDD" id="cd05251">
    <property type="entry name" value="NmrA_like_SDR_a"/>
    <property type="match status" value="1"/>
</dbReference>
<dbReference type="PANTHER" id="PTHR42748">
    <property type="entry name" value="NITROGEN METABOLITE REPRESSION PROTEIN NMRA FAMILY MEMBER"/>
    <property type="match status" value="1"/>
</dbReference>
<dbReference type="InterPro" id="IPR008030">
    <property type="entry name" value="NmrA-like"/>
</dbReference>
<dbReference type="Gene3D" id="3.40.50.720">
    <property type="entry name" value="NAD(P)-binding Rossmann-like Domain"/>
    <property type="match status" value="1"/>
</dbReference>
<organism evidence="4 5">
    <name type="scientific">Pleurostoma richardsiae</name>
    <dbReference type="NCBI Taxonomy" id="41990"/>
    <lineage>
        <taxon>Eukaryota</taxon>
        <taxon>Fungi</taxon>
        <taxon>Dikarya</taxon>
        <taxon>Ascomycota</taxon>
        <taxon>Pezizomycotina</taxon>
        <taxon>Sordariomycetes</taxon>
        <taxon>Sordariomycetidae</taxon>
        <taxon>Calosphaeriales</taxon>
        <taxon>Pleurostomataceae</taxon>
        <taxon>Pleurostoma</taxon>
    </lineage>
</organism>
<proteinExistence type="inferred from homology"/>
<dbReference type="AlphaFoldDB" id="A0AA38RX50"/>
<dbReference type="Proteomes" id="UP001174694">
    <property type="component" value="Unassembled WGS sequence"/>
</dbReference>
<dbReference type="InterPro" id="IPR036291">
    <property type="entry name" value="NAD(P)-bd_dom_sf"/>
</dbReference>
<evidence type="ECO:0000313" key="5">
    <source>
        <dbReference type="Proteomes" id="UP001174694"/>
    </source>
</evidence>
<evidence type="ECO:0000256" key="2">
    <source>
        <dbReference type="ARBA" id="ARBA00022857"/>
    </source>
</evidence>
<sequence>MSRKVITVVGITGKQGASVADVFLDEGTWHVRGITRDPTRPTSREWADRGVELVKANLNDVASLEAAFAGSAVIFGVTDFWGITADSKTQELARSTGQPVNVIAYEIEVQQGRNIVDAANATVDTLDRFVLSTLSATKRWSMGKYAHNYHFDAKWESVEYLKTTYPRLAEKSSYLQLALYLTNWKANPLGRPTRQPDGTYLLSLPSDGDAPVPMVEARHDTGHFVKALLQVEPGKSLLGYSSMLSWNEFAALWGKIHGLICRFERLDRRVLENAIPGGIGEELADMFEYIGEFGYDGGDKTIVHPKDLGVDIAVYTVEEYIRDEDWSEVL</sequence>
<keyword evidence="2" id="KW-0521">NADP</keyword>
<dbReference type="PANTHER" id="PTHR42748:SF26">
    <property type="entry name" value="NMRA-LIKE DOMAIN-CONTAINING PROTEIN"/>
    <property type="match status" value="1"/>
</dbReference>
<evidence type="ECO:0000259" key="3">
    <source>
        <dbReference type="Pfam" id="PF05368"/>
    </source>
</evidence>
<gene>
    <name evidence="4" type="ORF">NKR23_g4148</name>
</gene>
<dbReference type="GO" id="GO:0005634">
    <property type="term" value="C:nucleus"/>
    <property type="evidence" value="ECO:0007669"/>
    <property type="project" value="TreeGrafter"/>
</dbReference>
<dbReference type="EMBL" id="JANBVO010000009">
    <property type="protein sequence ID" value="KAJ9150023.1"/>
    <property type="molecule type" value="Genomic_DNA"/>
</dbReference>
<reference evidence="4" key="1">
    <citation type="submission" date="2022-07" db="EMBL/GenBank/DDBJ databases">
        <title>Fungi with potential for degradation of polypropylene.</title>
        <authorList>
            <person name="Gostincar C."/>
        </authorList>
    </citation>
    <scope>NUCLEOTIDE SEQUENCE</scope>
    <source>
        <strain evidence="4">EXF-13308</strain>
    </source>
</reference>
<name>A0AA38RX50_9PEZI</name>
<evidence type="ECO:0000313" key="4">
    <source>
        <dbReference type="EMBL" id="KAJ9150023.1"/>
    </source>
</evidence>
<feature type="domain" description="NmrA-like" evidence="3">
    <location>
        <begin position="3"/>
        <end position="301"/>
    </location>
</feature>
<comment type="caution">
    <text evidence="4">The sequence shown here is derived from an EMBL/GenBank/DDBJ whole genome shotgun (WGS) entry which is preliminary data.</text>
</comment>
<keyword evidence="5" id="KW-1185">Reference proteome</keyword>
<dbReference type="SUPFAM" id="SSF51735">
    <property type="entry name" value="NAD(P)-binding Rossmann-fold domains"/>
    <property type="match status" value="1"/>
</dbReference>
<dbReference type="Gene3D" id="3.90.25.10">
    <property type="entry name" value="UDP-galactose 4-epimerase, domain 1"/>
    <property type="match status" value="1"/>
</dbReference>
<dbReference type="InterPro" id="IPR051164">
    <property type="entry name" value="NmrA-like_oxidored"/>
</dbReference>
<evidence type="ECO:0000256" key="1">
    <source>
        <dbReference type="ARBA" id="ARBA00006328"/>
    </source>
</evidence>
<comment type="similarity">
    <text evidence="1">Belongs to the NmrA-type oxidoreductase family.</text>
</comment>